<name>A0A1D1UHH4_RAMVA</name>
<feature type="compositionally biased region" description="Pro residues" evidence="1">
    <location>
        <begin position="38"/>
        <end position="49"/>
    </location>
</feature>
<feature type="compositionally biased region" description="Low complexity" evidence="1">
    <location>
        <begin position="23"/>
        <end position="37"/>
    </location>
</feature>
<evidence type="ECO:0000313" key="2">
    <source>
        <dbReference type="EMBL" id="GAU87835.1"/>
    </source>
</evidence>
<sequence length="661" mass="70316">MATSYGYDTPSVIPGFGSLSLNGSYDTDFSSSDSTGGPPAPPPPPPPPAFAGSSAEEAQTGAGPPPPPPPPPAPGFGSMPTYKQQKDQEDAASGKDLASKLAGGKKSDAKPFNYGITADQLKTPSQIKRENYEKSLAGGAGGSGTVSPARPSTPSFGNRRASGDSSSNGGGLADLRNSLAEKLAKPATSLHASSNDTSDYGQRRNSFGTPSPVPTAPQRYSSAAAPPAPPVASSYSPAPPSQAPTYSPTPVTSYSTSQPAATHAASSYGSSPKTNSYEHFSTPSPTPQFQTNYRSTPSYGSPKPSAGPSSWSHNNRSDDENVSSDAGTRNDFRSTYSPQRSARSRSNSLSGSDRQASGTTKAAQLMDQIRSNYNSSPSSPYQQLFPSSGRTSPLLLTKKSVQGNANTGVAPSPRVNSYQQPQALTTSYQPQQSQQYHPQHQQPSQPAQQSYYYGQQPTASFGVQNPQSNRGGSQPQQPTYQSATPNYTQQSRSPTPTYSFGQNYGQTAQPQQHSPTPANKQSPYIIPNYTRSPSTEPIIHRTLPFTSFVTPTDIDFSDPYPSSNYSNNTPSYRQQSQPQHQPTFTSTFRTEMQMPSTHRQMQQSSPSGNSGWNNGSIFNSNAPSSMQSAGQGNTRVIPIQIQYDSRPSSHQQWQTSGTSDF</sequence>
<comment type="caution">
    <text evidence="2">The sequence shown here is derived from an EMBL/GenBank/DDBJ whole genome shotgun (WGS) entry which is preliminary data.</text>
</comment>
<feature type="compositionally biased region" description="Low complexity" evidence="1">
    <location>
        <begin position="557"/>
        <end position="572"/>
    </location>
</feature>
<feature type="region of interest" description="Disordered" evidence="1">
    <location>
        <begin position="1"/>
        <end position="535"/>
    </location>
</feature>
<feature type="compositionally biased region" description="Polar residues" evidence="1">
    <location>
        <begin position="573"/>
        <end position="603"/>
    </location>
</feature>
<feature type="compositionally biased region" description="Pro residues" evidence="1">
    <location>
        <begin position="63"/>
        <end position="74"/>
    </location>
</feature>
<gene>
    <name evidence="2" type="primary">RvY_00632</name>
    <name evidence="2" type="synonym">RvY_00632.1</name>
    <name evidence="2" type="ORF">RvY_00632-1</name>
</gene>
<feature type="compositionally biased region" description="Low complexity" evidence="1">
    <location>
        <begin position="371"/>
        <end position="383"/>
    </location>
</feature>
<feature type="compositionally biased region" description="Polar residues" evidence="1">
    <location>
        <begin position="190"/>
        <end position="209"/>
    </location>
</feature>
<feature type="compositionally biased region" description="Low complexity" evidence="1">
    <location>
        <begin position="243"/>
        <end position="259"/>
    </location>
</feature>
<dbReference type="Proteomes" id="UP000186922">
    <property type="component" value="Unassembled WGS sequence"/>
</dbReference>
<dbReference type="OrthoDB" id="10683764at2759"/>
<feature type="compositionally biased region" description="Low complexity" evidence="1">
    <location>
        <begin position="340"/>
        <end position="354"/>
    </location>
</feature>
<feature type="compositionally biased region" description="Low complexity" evidence="1">
    <location>
        <begin position="604"/>
        <end position="621"/>
    </location>
</feature>
<feature type="compositionally biased region" description="Polar residues" evidence="1">
    <location>
        <begin position="458"/>
        <end position="522"/>
    </location>
</feature>
<feature type="compositionally biased region" description="Polar residues" evidence="1">
    <location>
        <begin position="323"/>
        <end position="339"/>
    </location>
</feature>
<protein>
    <submittedName>
        <fullName evidence="2">Uncharacterized protein</fullName>
    </submittedName>
</protein>
<feature type="compositionally biased region" description="Basic and acidic residues" evidence="1">
    <location>
        <begin position="84"/>
        <end position="93"/>
    </location>
</feature>
<feature type="compositionally biased region" description="Polar residues" evidence="1">
    <location>
        <begin position="399"/>
        <end position="426"/>
    </location>
</feature>
<feature type="region of interest" description="Disordered" evidence="1">
    <location>
        <begin position="556"/>
        <end position="661"/>
    </location>
</feature>
<proteinExistence type="predicted"/>
<dbReference type="AlphaFoldDB" id="A0A1D1UHH4"/>
<keyword evidence="3" id="KW-1185">Reference proteome</keyword>
<organism evidence="2 3">
    <name type="scientific">Ramazzottius varieornatus</name>
    <name type="common">Water bear</name>
    <name type="synonym">Tardigrade</name>
    <dbReference type="NCBI Taxonomy" id="947166"/>
    <lineage>
        <taxon>Eukaryota</taxon>
        <taxon>Metazoa</taxon>
        <taxon>Ecdysozoa</taxon>
        <taxon>Tardigrada</taxon>
        <taxon>Eutardigrada</taxon>
        <taxon>Parachela</taxon>
        <taxon>Hypsibioidea</taxon>
        <taxon>Ramazzottiidae</taxon>
        <taxon>Ramazzottius</taxon>
    </lineage>
</organism>
<evidence type="ECO:0000256" key="1">
    <source>
        <dbReference type="SAM" id="MobiDB-lite"/>
    </source>
</evidence>
<evidence type="ECO:0000313" key="3">
    <source>
        <dbReference type="Proteomes" id="UP000186922"/>
    </source>
</evidence>
<accession>A0A1D1UHH4</accession>
<dbReference type="EMBL" id="BDGG01000001">
    <property type="protein sequence ID" value="GAU87835.1"/>
    <property type="molecule type" value="Genomic_DNA"/>
</dbReference>
<reference evidence="2 3" key="1">
    <citation type="journal article" date="2016" name="Nat. Commun.">
        <title>Extremotolerant tardigrade genome and improved radiotolerance of human cultured cells by tardigrade-unique protein.</title>
        <authorList>
            <person name="Hashimoto T."/>
            <person name="Horikawa D.D."/>
            <person name="Saito Y."/>
            <person name="Kuwahara H."/>
            <person name="Kozuka-Hata H."/>
            <person name="Shin-I T."/>
            <person name="Minakuchi Y."/>
            <person name="Ohishi K."/>
            <person name="Motoyama A."/>
            <person name="Aizu T."/>
            <person name="Enomoto A."/>
            <person name="Kondo K."/>
            <person name="Tanaka S."/>
            <person name="Hara Y."/>
            <person name="Koshikawa S."/>
            <person name="Sagara H."/>
            <person name="Miura T."/>
            <person name="Yokobori S."/>
            <person name="Miyagawa K."/>
            <person name="Suzuki Y."/>
            <person name="Kubo T."/>
            <person name="Oyama M."/>
            <person name="Kohara Y."/>
            <person name="Fujiyama A."/>
            <person name="Arakawa K."/>
            <person name="Katayama T."/>
            <person name="Toyoda A."/>
            <person name="Kunieda T."/>
        </authorList>
    </citation>
    <scope>NUCLEOTIDE SEQUENCE [LARGE SCALE GENOMIC DNA]</scope>
    <source>
        <strain evidence="2 3">YOKOZUNA-1</strain>
    </source>
</reference>
<feature type="compositionally biased region" description="Low complexity" evidence="1">
    <location>
        <begin position="427"/>
        <end position="457"/>
    </location>
</feature>
<feature type="compositionally biased region" description="Polar residues" evidence="1">
    <location>
        <begin position="622"/>
        <end position="634"/>
    </location>
</feature>
<feature type="compositionally biased region" description="Low complexity" evidence="1">
    <location>
        <begin position="216"/>
        <end position="236"/>
    </location>
</feature>
<feature type="compositionally biased region" description="Polar residues" evidence="1">
    <location>
        <begin position="264"/>
        <end position="299"/>
    </location>
</feature>
<feature type="compositionally biased region" description="Polar residues" evidence="1">
    <location>
        <begin position="642"/>
        <end position="661"/>
    </location>
</feature>